<dbReference type="Pfam" id="PF17837">
    <property type="entry name" value="4PPT_N"/>
    <property type="match status" value="1"/>
</dbReference>
<evidence type="ECO:0000256" key="8">
    <source>
        <dbReference type="ARBA" id="ARBA00029894"/>
    </source>
</evidence>
<evidence type="ECO:0000256" key="7">
    <source>
        <dbReference type="ARBA" id="ARBA00023191"/>
    </source>
</evidence>
<evidence type="ECO:0000256" key="11">
    <source>
        <dbReference type="ARBA" id="ARBA00049191"/>
    </source>
</evidence>
<evidence type="ECO:0000256" key="5">
    <source>
        <dbReference type="ARBA" id="ARBA00019087"/>
    </source>
</evidence>
<dbReference type="InterPro" id="IPR003542">
    <property type="entry name" value="Enbac_synth_compD-like"/>
</dbReference>
<reference evidence="16 17" key="1">
    <citation type="submission" date="2018-10" db="EMBL/GenBank/DDBJ databases">
        <title>Genomic Encyclopedia of Type Strains, Phase IV (KMG-IV): sequencing the most valuable type-strain genomes for metagenomic binning, comparative biology and taxonomic classification.</title>
        <authorList>
            <person name="Goeker M."/>
        </authorList>
    </citation>
    <scope>NUCLEOTIDE SEQUENCE [LARGE SCALE GENOMIC DNA]</scope>
    <source>
        <strain evidence="16 17">DSM 23229</strain>
    </source>
</reference>
<feature type="binding site" evidence="12">
    <location>
        <position position="169"/>
    </location>
    <ligand>
        <name>CoA</name>
        <dbReference type="ChEBI" id="CHEBI:57287"/>
    </ligand>
</feature>
<feature type="binding site" evidence="13">
    <location>
        <position position="119"/>
    </location>
    <ligand>
        <name>Mg(2+)</name>
        <dbReference type="ChEBI" id="CHEBI:18420"/>
    </ligand>
</feature>
<evidence type="ECO:0000256" key="10">
    <source>
        <dbReference type="ARBA" id="ARBA00049176"/>
    </source>
</evidence>
<dbReference type="Proteomes" id="UP000281975">
    <property type="component" value="Unassembled WGS sequence"/>
</dbReference>
<sequence length="240" mass="26199">MTPPSPAWPFLPAPEPAPRLFVSHFDHQRFHAEAWQQAGFECPAPLASAVAKRHAEYLAGRCCAREGLRALGHADTPLAPQPDRQPQWPVQACGAITHSHGLAAAVVAPRRDWAGVGTDAEQWLDGARAERIAPAVLTPREHQALAAIAPEHRARCVTLAFSLKESLFKALYPLTGTRFYFRDAELDPQALLRLREPRGRCRLALLRPLSGAWPAGTHIEGHFAELAGRAMTFIGVSQGV</sequence>
<evidence type="ECO:0000313" key="17">
    <source>
        <dbReference type="Proteomes" id="UP000281975"/>
    </source>
</evidence>
<dbReference type="GO" id="GO:0009366">
    <property type="term" value="C:enterobactin synthetase complex"/>
    <property type="evidence" value="ECO:0007669"/>
    <property type="project" value="InterPro"/>
</dbReference>
<dbReference type="SUPFAM" id="SSF56214">
    <property type="entry name" value="4'-phosphopantetheinyl transferase"/>
    <property type="match status" value="1"/>
</dbReference>
<feature type="binding site" evidence="12">
    <location>
        <position position="119"/>
    </location>
    <ligand>
        <name>CoA</name>
        <dbReference type="ChEBI" id="CHEBI:57287"/>
    </ligand>
</feature>
<dbReference type="UniPathway" id="UPA00017"/>
<dbReference type="PRINTS" id="PR01399">
    <property type="entry name" value="ENTSNTHTASED"/>
</dbReference>
<comment type="catalytic activity">
    <reaction evidence="10">
        <text>apo-[aryl-carrier protein] + CoA = holo-[aryl-carrier protein] + adenosine 3',5'-bisphosphate + H(+)</text>
        <dbReference type="Rhea" id="RHEA:48404"/>
        <dbReference type="Rhea" id="RHEA-COMP:15903"/>
        <dbReference type="Rhea" id="RHEA-COMP:17557"/>
        <dbReference type="ChEBI" id="CHEBI:15378"/>
        <dbReference type="ChEBI" id="CHEBI:29999"/>
        <dbReference type="ChEBI" id="CHEBI:57287"/>
        <dbReference type="ChEBI" id="CHEBI:58343"/>
        <dbReference type="ChEBI" id="CHEBI:64479"/>
    </reaction>
</comment>
<dbReference type="GO" id="GO:0000287">
    <property type="term" value="F:magnesium ion binding"/>
    <property type="evidence" value="ECO:0007669"/>
    <property type="project" value="InterPro"/>
</dbReference>
<dbReference type="Pfam" id="PF01648">
    <property type="entry name" value="ACPS"/>
    <property type="match status" value="1"/>
</dbReference>
<evidence type="ECO:0000256" key="6">
    <source>
        <dbReference type="ARBA" id="ARBA00022679"/>
    </source>
</evidence>
<feature type="domain" description="4'-phosphopantetheinyl transferase N-terminal" evidence="15">
    <location>
        <begin position="46"/>
        <end position="108"/>
    </location>
</feature>
<dbReference type="PANTHER" id="PTHR38096:SF1">
    <property type="entry name" value="ENTEROBACTIN SYNTHASE COMPONENT D"/>
    <property type="match status" value="1"/>
</dbReference>
<feature type="domain" description="4'-phosphopantetheinyl transferase" evidence="14">
    <location>
        <begin position="115"/>
        <end position="190"/>
    </location>
</feature>
<keyword evidence="13" id="KW-0479">Metal-binding</keyword>
<feature type="binding site" evidence="12">
    <location>
        <position position="53"/>
    </location>
    <ligand>
        <name>CoA</name>
        <dbReference type="ChEBI" id="CHEBI:57287"/>
    </ligand>
</feature>
<comment type="similarity">
    <text evidence="3">Belongs to the P-Pant transferase superfamily. EntD family.</text>
</comment>
<gene>
    <name evidence="16" type="ORF">C7446_0527</name>
</gene>
<dbReference type="GO" id="GO:0008897">
    <property type="term" value="F:holo-[acyl-carrier-protein] synthase activity"/>
    <property type="evidence" value="ECO:0007669"/>
    <property type="project" value="InterPro"/>
</dbReference>
<evidence type="ECO:0000259" key="15">
    <source>
        <dbReference type="Pfam" id="PF17837"/>
    </source>
</evidence>
<evidence type="ECO:0000256" key="3">
    <source>
        <dbReference type="ARBA" id="ARBA00008342"/>
    </source>
</evidence>
<evidence type="ECO:0000313" key="16">
    <source>
        <dbReference type="EMBL" id="RKR06546.1"/>
    </source>
</evidence>
<feature type="binding site" evidence="13">
    <location>
        <position position="120"/>
    </location>
    <ligand>
        <name>Mg(2+)</name>
        <dbReference type="ChEBI" id="CHEBI:18420"/>
    </ligand>
</feature>
<dbReference type="InterPro" id="IPR008278">
    <property type="entry name" value="4-PPantetheinyl_Trfase_dom"/>
</dbReference>
<dbReference type="Gene3D" id="3.90.470.20">
    <property type="entry name" value="4'-phosphopantetheinyl transferase domain"/>
    <property type="match status" value="1"/>
</dbReference>
<evidence type="ECO:0000256" key="12">
    <source>
        <dbReference type="PIRSR" id="PIRSR603542-1"/>
    </source>
</evidence>
<evidence type="ECO:0000256" key="2">
    <source>
        <dbReference type="ARBA" id="ARBA00004993"/>
    </source>
</evidence>
<dbReference type="GO" id="GO:0005886">
    <property type="term" value="C:plasma membrane"/>
    <property type="evidence" value="ECO:0007669"/>
    <property type="project" value="TreeGrafter"/>
</dbReference>
<dbReference type="GO" id="GO:0009239">
    <property type="term" value="P:enterobactin biosynthetic process"/>
    <property type="evidence" value="ECO:0007669"/>
    <property type="project" value="UniProtKB-UniPathway"/>
</dbReference>
<comment type="function">
    <text evidence="1">Involved in the biosynthesis of the siderophore enterobactin (enterochelin), which is a macrocyclic trimeric lactone of N-(2,3-dihydroxybenzoyl)-serine. The serine trilactone serves as a scaffolding for the three catechol functionalities that provide hexadentate coordination for the tightly ligated iron(2+) atoms. Plays an essential role in the assembly of the enterobactin by catalyzing the transfer of the 4'-phosphopantetheine (Ppant) moiety from coenzyme A to the apo-domains of both EntB (ArCP domain) and EntF (PCP domain) to yield their holo-forms which make them competent for the activation of 2,3-dihydroxybenzoate (DHB) and L-serine, respectively.</text>
</comment>
<feature type="binding site" evidence="12">
    <location>
        <begin position="97"/>
        <end position="98"/>
    </location>
    <ligand>
        <name>CoA</name>
        <dbReference type="ChEBI" id="CHEBI:57287"/>
    </ligand>
</feature>
<dbReference type="InterPro" id="IPR041354">
    <property type="entry name" value="4PPT_N"/>
</dbReference>
<comment type="caution">
    <text evidence="16">The sequence shown here is derived from an EMBL/GenBank/DDBJ whole genome shotgun (WGS) entry which is preliminary data.</text>
</comment>
<evidence type="ECO:0000256" key="4">
    <source>
        <dbReference type="ARBA" id="ARBA00011503"/>
    </source>
</evidence>
<evidence type="ECO:0000259" key="14">
    <source>
        <dbReference type="Pfam" id="PF01648"/>
    </source>
</evidence>
<comment type="cofactor">
    <cofactor evidence="13">
        <name>Mg(2+)</name>
        <dbReference type="ChEBI" id="CHEBI:18420"/>
    </cofactor>
</comment>
<keyword evidence="6" id="KW-0808">Transferase</keyword>
<feature type="binding site" evidence="12">
    <location>
        <position position="61"/>
    </location>
    <ligand>
        <name>CoA</name>
        <dbReference type="ChEBI" id="CHEBI:57287"/>
    </ligand>
</feature>
<comment type="pathway">
    <text evidence="2">Siderophore biosynthesis; enterobactin biosynthesis.</text>
</comment>
<keyword evidence="7" id="KW-0259">Enterobactin biosynthesis</keyword>
<proteinExistence type="inferred from homology"/>
<dbReference type="EMBL" id="RBIN01000002">
    <property type="protein sequence ID" value="RKR06546.1"/>
    <property type="molecule type" value="Genomic_DNA"/>
</dbReference>
<feature type="binding site" evidence="13">
    <location>
        <position position="121"/>
    </location>
    <ligand>
        <name>Mg(2+)</name>
        <dbReference type="ChEBI" id="CHEBI:18420"/>
    </ligand>
</feature>
<evidence type="ECO:0000256" key="1">
    <source>
        <dbReference type="ARBA" id="ARBA00003937"/>
    </source>
</evidence>
<dbReference type="OrthoDB" id="8210607at2"/>
<name>A0A420WYY3_9GAMM</name>
<dbReference type="AlphaFoldDB" id="A0A420WYY3"/>
<dbReference type="InterPro" id="IPR037143">
    <property type="entry name" value="4-PPantetheinyl_Trfase_dom_sf"/>
</dbReference>
<organism evidence="16 17">
    <name type="scientific">Kushneria sinocarnis</name>
    <dbReference type="NCBI Taxonomy" id="595502"/>
    <lineage>
        <taxon>Bacteria</taxon>
        <taxon>Pseudomonadati</taxon>
        <taxon>Pseudomonadota</taxon>
        <taxon>Gammaproteobacteria</taxon>
        <taxon>Oceanospirillales</taxon>
        <taxon>Halomonadaceae</taxon>
        <taxon>Kushneria</taxon>
    </lineage>
</organism>
<comment type="subunit">
    <text evidence="4">EntB, EntD, EntE, and EntF form a multienzyme complex called enterobactin synthase.</text>
</comment>
<comment type="catalytic activity">
    <reaction evidence="11">
        <text>apo-[peptidyl-carrier protein] + CoA = holo-[peptidyl-carrier protein] + adenosine 3',5'-bisphosphate + H(+)</text>
        <dbReference type="Rhea" id="RHEA:46228"/>
        <dbReference type="Rhea" id="RHEA-COMP:11479"/>
        <dbReference type="Rhea" id="RHEA-COMP:11480"/>
        <dbReference type="ChEBI" id="CHEBI:15378"/>
        <dbReference type="ChEBI" id="CHEBI:29999"/>
        <dbReference type="ChEBI" id="CHEBI:57287"/>
        <dbReference type="ChEBI" id="CHEBI:58343"/>
        <dbReference type="ChEBI" id="CHEBI:64479"/>
    </reaction>
</comment>
<protein>
    <recommendedName>
        <fullName evidence="5">Enterobactin synthase component D</fullName>
    </recommendedName>
    <alternativeName>
        <fullName evidence="8">4'-phosphopantetheinyl transferase EntD</fullName>
    </alternativeName>
    <alternativeName>
        <fullName evidence="9">Enterochelin synthase D</fullName>
    </alternativeName>
</protein>
<keyword evidence="13" id="KW-0460">Magnesium</keyword>
<evidence type="ECO:0000256" key="13">
    <source>
        <dbReference type="PIRSR" id="PIRSR603542-2"/>
    </source>
</evidence>
<keyword evidence="17" id="KW-1185">Reference proteome</keyword>
<evidence type="ECO:0000256" key="9">
    <source>
        <dbReference type="ARBA" id="ARBA00031996"/>
    </source>
</evidence>
<accession>A0A420WYY3</accession>
<feature type="binding site" evidence="12">
    <location>
        <position position="165"/>
    </location>
    <ligand>
        <name>CoA</name>
        <dbReference type="ChEBI" id="CHEBI:57287"/>
    </ligand>
</feature>
<dbReference type="PANTHER" id="PTHR38096">
    <property type="entry name" value="ENTEROBACTIN SYNTHASE COMPONENT D"/>
    <property type="match status" value="1"/>
</dbReference>